<keyword evidence="17" id="KW-1185">Reference proteome</keyword>
<evidence type="ECO:0000256" key="4">
    <source>
        <dbReference type="ARBA" id="ARBA00022448"/>
    </source>
</evidence>
<keyword evidence="10 13" id="KW-0143">Chaperone</keyword>
<dbReference type="EMBL" id="CP003315">
    <property type="protein sequence ID" value="AFA40875.1"/>
    <property type="molecule type" value="Genomic_DNA"/>
</dbReference>
<feature type="transmembrane region" description="Helical" evidence="13">
    <location>
        <begin position="489"/>
        <end position="514"/>
    </location>
</feature>
<dbReference type="CDD" id="cd19961">
    <property type="entry name" value="EcYidC-like_peri"/>
    <property type="match status" value="1"/>
</dbReference>
<keyword evidence="8 13" id="KW-1133">Transmembrane helix</keyword>
<feature type="transmembrane region" description="Helical" evidence="13">
    <location>
        <begin position="418"/>
        <end position="439"/>
    </location>
</feature>
<keyword evidence="6 13" id="KW-0812">Transmembrane</keyword>
<dbReference type="PANTHER" id="PTHR12428:SF65">
    <property type="entry name" value="CYTOCHROME C OXIDASE ASSEMBLY PROTEIN COX18, MITOCHONDRIAL"/>
    <property type="match status" value="1"/>
</dbReference>
<evidence type="ECO:0000256" key="13">
    <source>
        <dbReference type="HAMAP-Rule" id="MF_01810"/>
    </source>
</evidence>
<evidence type="ECO:0000256" key="11">
    <source>
        <dbReference type="ARBA" id="ARBA00033245"/>
    </source>
</evidence>
<dbReference type="Pfam" id="PF14849">
    <property type="entry name" value="YidC_periplas"/>
    <property type="match status" value="1"/>
</dbReference>
<dbReference type="InterPro" id="IPR038221">
    <property type="entry name" value="YidC_periplasmic_sf"/>
</dbReference>
<evidence type="ECO:0000313" key="16">
    <source>
        <dbReference type="EMBL" id="AFA40875.1"/>
    </source>
</evidence>
<dbReference type="AlphaFoldDB" id="H6Q492"/>
<dbReference type="RefSeq" id="WP_014353814.1">
    <property type="nucleotide sequence ID" value="NC_016893.1"/>
</dbReference>
<evidence type="ECO:0000256" key="5">
    <source>
        <dbReference type="ARBA" id="ARBA00022475"/>
    </source>
</evidence>
<evidence type="ECO:0000256" key="9">
    <source>
        <dbReference type="ARBA" id="ARBA00023136"/>
    </source>
</evidence>
<dbReference type="GO" id="GO:0005886">
    <property type="term" value="C:plasma membrane"/>
    <property type="evidence" value="ECO:0007669"/>
    <property type="project" value="UniProtKB-SubCell"/>
</dbReference>
<reference evidence="16 17" key="1">
    <citation type="journal article" date="2012" name="MBio">
        <title>Insight into the transmission biology and species-specific functional capabilities of tsetse (Diptera: glossinidae) obligate symbiont wigglesworthia.</title>
        <authorList>
            <person name="Rio R.V."/>
            <person name="Symula R.E."/>
            <person name="Wang J."/>
            <person name="Lohs C."/>
            <person name="Wu Y.N."/>
            <person name="Snyder A.K."/>
            <person name="Bjornson R.D."/>
            <person name="Oshima K."/>
            <person name="Biehl B.S."/>
            <person name="Perna N.T."/>
            <person name="Hattori M."/>
            <person name="Aksoy S."/>
        </authorList>
    </citation>
    <scope>NUCLEOTIDE SEQUENCE [LARGE SCALE GENOMIC DNA]</scope>
    <source>
        <strain evidence="16">WGM</strain>
    </source>
</reference>
<evidence type="ECO:0000256" key="8">
    <source>
        <dbReference type="ARBA" id="ARBA00022989"/>
    </source>
</evidence>
<dbReference type="GO" id="GO:0051205">
    <property type="term" value="P:protein insertion into membrane"/>
    <property type="evidence" value="ECO:0007669"/>
    <property type="project" value="TreeGrafter"/>
</dbReference>
<gene>
    <name evidence="13 16" type="primary">yidC</name>
    <name evidence="16" type="ORF">WIGMOR_0013</name>
</gene>
<evidence type="ECO:0000256" key="1">
    <source>
        <dbReference type="ARBA" id="ARBA00004429"/>
    </source>
</evidence>
<dbReference type="eggNOG" id="COG0706">
    <property type="taxonomic scope" value="Bacteria"/>
</dbReference>
<dbReference type="NCBIfam" id="TIGR03592">
    <property type="entry name" value="yidC_oxa1_cterm"/>
    <property type="match status" value="1"/>
</dbReference>
<keyword evidence="7 13" id="KW-0653">Protein transport</keyword>
<evidence type="ECO:0000259" key="15">
    <source>
        <dbReference type="Pfam" id="PF14849"/>
    </source>
</evidence>
<dbReference type="Proteomes" id="UP000009061">
    <property type="component" value="Chromosome"/>
</dbReference>
<protein>
    <recommendedName>
        <fullName evidence="3 13">Membrane protein insertase YidC</fullName>
    </recommendedName>
    <alternativeName>
        <fullName evidence="12 13">Foldase YidC</fullName>
    </alternativeName>
    <alternativeName>
        <fullName evidence="11 13">Membrane integrase YidC</fullName>
    </alternativeName>
    <alternativeName>
        <fullName evidence="13">Membrane protein YidC</fullName>
    </alternativeName>
</protein>
<sequence>MGLQNNFLFIAFLIISFIALETWQVEFSDPENFNKENKVEKKNIIENKIFEKQNNFITIITDLLILKINTYGGNIEEVSLRTYFEDLENKNLLKLLETSKDFIYQAESGLIKSYKIKNNNTEIHPIFKSEKNTYVLSDTLNNLSVSMIYDDNLGMKYTKNFVFTKNSFAFKINHKIQNYGNNPIEIALFSQLKQSIETKNINENYNFNFHTYRGAAYSSDDHKYKKYEFNDIKNNKHLNITTMSGWIAMLQQYFLVAWIPEQMYKYHFYTENFYDQDQVIIGFKSYPISILQGEEKNIQSTLWIGPKLQNTIKTVANHLNLTIDYGWLWFIAQPLFKMLTWIYKYTNNWGVSIILITFIVRGLMYPLTKSQYTSMAKMRILQPKIVNIKNKFSQDKHRQSQEMIALYKKQKVNPLGGCMPLFIQMPIFLALYYMLSGSVELRHAPFMLWIYDLSEKDPYYILPVIMGITMFLIQKMSPSTHVDPMQKRIVTFIPLIFTIFFLWFPSGLVLYYIVSNLVTMMQQYVIYKGLKRKGIYTENIN</sequence>
<feature type="domain" description="Membrane insertase YidC N-terminal" evidence="15">
    <location>
        <begin position="57"/>
        <end position="337"/>
    </location>
</feature>
<dbReference type="GO" id="GO:0032977">
    <property type="term" value="F:membrane insertase activity"/>
    <property type="evidence" value="ECO:0007669"/>
    <property type="project" value="InterPro"/>
</dbReference>
<dbReference type="PRINTS" id="PR01900">
    <property type="entry name" value="YIDCPROTEIN"/>
</dbReference>
<evidence type="ECO:0000256" key="3">
    <source>
        <dbReference type="ARBA" id="ARBA00015325"/>
    </source>
</evidence>
<dbReference type="InterPro" id="IPR047196">
    <property type="entry name" value="YidC_ALB_C"/>
</dbReference>
<evidence type="ECO:0000256" key="6">
    <source>
        <dbReference type="ARBA" id="ARBA00022692"/>
    </source>
</evidence>
<dbReference type="InterPro" id="IPR028053">
    <property type="entry name" value="Membr_insert_YidC_N"/>
</dbReference>
<organism evidence="16 17">
    <name type="scientific">Wigglesworthia glossinidia endosymbiont of Glossina morsitans morsitans</name>
    <name type="common">Yale colony</name>
    <dbReference type="NCBI Taxonomy" id="1142511"/>
    <lineage>
        <taxon>Bacteria</taxon>
        <taxon>Pseudomonadati</taxon>
        <taxon>Pseudomonadota</taxon>
        <taxon>Gammaproteobacteria</taxon>
        <taxon>Enterobacterales</taxon>
        <taxon>Erwiniaceae</taxon>
        <taxon>Wigglesworthia</taxon>
    </lineage>
</organism>
<evidence type="ECO:0000259" key="14">
    <source>
        <dbReference type="Pfam" id="PF02096"/>
    </source>
</evidence>
<evidence type="ECO:0000256" key="7">
    <source>
        <dbReference type="ARBA" id="ARBA00022927"/>
    </source>
</evidence>
<dbReference type="PANTHER" id="PTHR12428">
    <property type="entry name" value="OXA1"/>
    <property type="match status" value="1"/>
</dbReference>
<dbReference type="PRINTS" id="PR00701">
    <property type="entry name" value="60KDINNERMP"/>
</dbReference>
<dbReference type="HOGENOM" id="CLU_016535_3_0_6"/>
<dbReference type="STRING" id="1142511.WIGMOR_0013"/>
<keyword evidence="4 13" id="KW-0813">Transport</keyword>
<evidence type="ECO:0000256" key="12">
    <source>
        <dbReference type="ARBA" id="ARBA00033342"/>
    </source>
</evidence>
<feature type="transmembrane region" description="Helical" evidence="13">
    <location>
        <begin position="6"/>
        <end position="25"/>
    </location>
</feature>
<dbReference type="Pfam" id="PF02096">
    <property type="entry name" value="60KD_IMP"/>
    <property type="match status" value="1"/>
</dbReference>
<evidence type="ECO:0000313" key="17">
    <source>
        <dbReference type="Proteomes" id="UP000009061"/>
    </source>
</evidence>
<evidence type="ECO:0000256" key="2">
    <source>
        <dbReference type="ARBA" id="ARBA00010527"/>
    </source>
</evidence>
<comment type="subunit">
    <text evidence="13">Interacts with the Sec translocase complex via SecD. Specifically interacts with transmembrane segments of nascent integral membrane proteins during membrane integration.</text>
</comment>
<comment type="function">
    <text evidence="13">Required for the insertion and/or proper folding and/or complex formation of integral membrane proteins into the membrane. Involved in integration of membrane proteins that insert both dependently and independently of the Sec translocase complex, as well as at least some lipoproteins. Aids folding of multispanning membrane proteins.</text>
</comment>
<dbReference type="InterPro" id="IPR028055">
    <property type="entry name" value="YidC/Oxa/ALB_C"/>
</dbReference>
<keyword evidence="5 13" id="KW-1003">Cell membrane</keyword>
<dbReference type="Gene3D" id="2.70.98.90">
    <property type="match status" value="1"/>
</dbReference>
<feature type="domain" description="Membrane insertase YidC/Oxa/ALB C-terminal" evidence="14">
    <location>
        <begin position="349"/>
        <end position="528"/>
    </location>
</feature>
<accession>H6Q492</accession>
<dbReference type="InterPro" id="IPR019998">
    <property type="entry name" value="Membr_insert_YidC"/>
</dbReference>
<name>H6Q492_WIGGL</name>
<dbReference type="NCBIfam" id="NF002352">
    <property type="entry name" value="PRK01318.1-3"/>
    <property type="match status" value="1"/>
</dbReference>
<dbReference type="NCBIfam" id="TIGR03593">
    <property type="entry name" value="yidC_nterm"/>
    <property type="match status" value="1"/>
</dbReference>
<dbReference type="HAMAP" id="MF_01810">
    <property type="entry name" value="YidC_type1"/>
    <property type="match status" value="1"/>
</dbReference>
<comment type="similarity">
    <text evidence="2 13">Belongs to the OXA1/ALB3/YidC family. Type 1 subfamily.</text>
</comment>
<dbReference type="CDD" id="cd20070">
    <property type="entry name" value="5TM_YidC_Alb3"/>
    <property type="match status" value="1"/>
</dbReference>
<dbReference type="KEGG" id="wgl:WIGMOR_0013"/>
<proteinExistence type="inferred from homology"/>
<feature type="transmembrane region" description="Helical" evidence="13">
    <location>
        <begin position="459"/>
        <end position="477"/>
    </location>
</feature>
<keyword evidence="9 13" id="KW-0472">Membrane</keyword>
<comment type="subcellular location">
    <subcellularLocation>
        <location evidence="1">Cell inner membrane</location>
        <topology evidence="1">Multi-pass membrane protein</topology>
    </subcellularLocation>
    <subcellularLocation>
        <location evidence="13">Cell membrane</location>
        <topology evidence="13">Multi-pass membrane protein</topology>
    </subcellularLocation>
</comment>
<dbReference type="GO" id="GO:0015031">
    <property type="term" value="P:protein transport"/>
    <property type="evidence" value="ECO:0007669"/>
    <property type="project" value="UniProtKB-KW"/>
</dbReference>
<feature type="transmembrane region" description="Helical" evidence="13">
    <location>
        <begin position="349"/>
        <end position="368"/>
    </location>
</feature>
<dbReference type="InterPro" id="IPR001708">
    <property type="entry name" value="YidC/ALB3/OXA1/COX18"/>
</dbReference>
<evidence type="ECO:0000256" key="10">
    <source>
        <dbReference type="ARBA" id="ARBA00023186"/>
    </source>
</evidence>